<feature type="region of interest" description="Disordered" evidence="1">
    <location>
        <begin position="338"/>
        <end position="369"/>
    </location>
</feature>
<dbReference type="Proteomes" id="UP001176521">
    <property type="component" value="Unassembled WGS sequence"/>
</dbReference>
<evidence type="ECO:0000256" key="1">
    <source>
        <dbReference type="SAM" id="MobiDB-lite"/>
    </source>
</evidence>
<feature type="compositionally biased region" description="Polar residues" evidence="1">
    <location>
        <begin position="282"/>
        <end position="291"/>
    </location>
</feature>
<gene>
    <name evidence="2" type="ORF">OC842_004457</name>
</gene>
<name>A0AAN6G9L9_9BASI</name>
<dbReference type="EMBL" id="JAPDMQ010000264">
    <property type="protein sequence ID" value="KAK0528741.1"/>
    <property type="molecule type" value="Genomic_DNA"/>
</dbReference>
<sequence length="927" mass="100738">MAGPRASSAQQAKRTSFSSARHSSQVASSSTTSSASSAVLPRRSAAASSSSSRPWLSPITPKSPFSSSSSSSAPSLSPFDSAPRTHKTPAQSKPVQRRNLTHTNSPPSSVPGTVHRSCASSAVMGKRARKPSAKAREALLLSDASSTGERDGLASAVGVRKRAFGATKGKEKENEQEIADDDSPCLPRRKRARNEPSTSSAAAQRASSSPAFWIEVPLRSSTAFPQLSPPVVPAPATADAAAAGAPTAAAAEPKKGAMAAPLSTVPLRKQQSDQNLLQQLQRSATRATTPPGQLARNRSPPPPPTSVMRLANFDSSSRERRIREGKYLVRTASGFVPTPTGSSRIIDATGSASSSSSTHAADDAKRPSPIKFISPAQLSAILRDPSSSSSRTSSKDAASYLSKMAADTSDTSGGSDGRQCWRDALQSITNASPKNAAAAAGLRPAFQALVKGKGKARAIEPHSPKPSPLGPNSQPRSSPTNPLGADVAPRFPAWADEDKIKQLSDTEFFEFCKFEWGASFVTRKGWTVDEWMRPHAEKRKIAQGHRVRLELIWSKEKQKAAQAEAGRSHPHSSPLPGPSEASTSSAASLAPASKSSPIKPSTSTAAGDNESSSDEDDWPLKKKRKIRPITDQERLDFMSGYYGHKFATRAGWSEERYLALRTPNREKARSDRKEIETFINKGTAEPMPTVSRPAAERRQYYEQKLGANFISSYGWKADGNEVFGRPPRARKASSPILKPRWRRPWQEEYYAEIEAAGAAAAAAERKRMEQKLKMSQSRELPASSFYAQNKREETSPSPPSRRIVSEKLDVLRPGVLKDQDEDAEGDTDEDEENEEDELMDESASGSEDEEEGEDDEDEEEEVDEDDEASDDGDLQLRRRRYRTYSQQQRSKYELDPPLPRRWHRASARAGPPRTPPHQIKAGRKQKF</sequence>
<feature type="compositionally biased region" description="Polar residues" evidence="1">
    <location>
        <begin position="101"/>
        <end position="111"/>
    </location>
</feature>
<protein>
    <submittedName>
        <fullName evidence="2">Uncharacterized protein</fullName>
    </submittedName>
</protein>
<feature type="compositionally biased region" description="Polar residues" evidence="1">
    <location>
        <begin position="470"/>
        <end position="481"/>
    </location>
</feature>
<dbReference type="AlphaFoldDB" id="A0AAN6G9L9"/>
<keyword evidence="3" id="KW-1185">Reference proteome</keyword>
<feature type="compositionally biased region" description="Low complexity" evidence="1">
    <location>
        <begin position="272"/>
        <end position="281"/>
    </location>
</feature>
<evidence type="ECO:0000313" key="2">
    <source>
        <dbReference type="EMBL" id="KAK0528741.1"/>
    </source>
</evidence>
<feature type="region of interest" description="Disordered" evidence="1">
    <location>
        <begin position="558"/>
        <end position="625"/>
    </location>
</feature>
<feature type="region of interest" description="Disordered" evidence="1">
    <location>
        <begin position="663"/>
        <end position="694"/>
    </location>
</feature>
<feature type="region of interest" description="Disordered" evidence="1">
    <location>
        <begin position="1"/>
        <end position="209"/>
    </location>
</feature>
<feature type="compositionally biased region" description="Low complexity" evidence="1">
    <location>
        <begin position="16"/>
        <end position="82"/>
    </location>
</feature>
<feature type="compositionally biased region" description="Low complexity" evidence="1">
    <location>
        <begin position="560"/>
        <end position="606"/>
    </location>
</feature>
<feature type="compositionally biased region" description="Low complexity" evidence="1">
    <location>
        <begin position="347"/>
        <end position="359"/>
    </location>
</feature>
<feature type="compositionally biased region" description="Low complexity" evidence="1">
    <location>
        <begin position="234"/>
        <end position="261"/>
    </location>
</feature>
<feature type="region of interest" description="Disordered" evidence="1">
    <location>
        <begin position="223"/>
        <end position="319"/>
    </location>
</feature>
<feature type="compositionally biased region" description="Basic and acidic residues" evidence="1">
    <location>
        <begin position="763"/>
        <end position="772"/>
    </location>
</feature>
<feature type="region of interest" description="Disordered" evidence="1">
    <location>
        <begin position="756"/>
        <end position="927"/>
    </location>
</feature>
<feature type="region of interest" description="Disordered" evidence="1">
    <location>
        <begin position="452"/>
        <end position="486"/>
    </location>
</feature>
<feature type="compositionally biased region" description="Acidic residues" evidence="1">
    <location>
        <begin position="819"/>
        <end position="873"/>
    </location>
</feature>
<reference evidence="2" key="1">
    <citation type="journal article" date="2023" name="PhytoFront">
        <title>Draft Genome Resources of Seven Strains of Tilletia horrida, Causal Agent of Kernel Smut of Rice.</title>
        <authorList>
            <person name="Khanal S."/>
            <person name="Antony Babu S."/>
            <person name="Zhou X.G."/>
        </authorList>
    </citation>
    <scope>NUCLEOTIDE SEQUENCE</scope>
    <source>
        <strain evidence="2">TX3</strain>
    </source>
</reference>
<comment type="caution">
    <text evidence="2">The sequence shown here is derived from an EMBL/GenBank/DDBJ whole genome shotgun (WGS) entry which is preliminary data.</text>
</comment>
<feature type="compositionally biased region" description="Low complexity" evidence="1">
    <location>
        <begin position="197"/>
        <end position="209"/>
    </location>
</feature>
<feature type="compositionally biased region" description="Basic and acidic residues" evidence="1">
    <location>
        <begin position="803"/>
        <end position="818"/>
    </location>
</feature>
<organism evidence="2 3">
    <name type="scientific">Tilletia horrida</name>
    <dbReference type="NCBI Taxonomy" id="155126"/>
    <lineage>
        <taxon>Eukaryota</taxon>
        <taxon>Fungi</taxon>
        <taxon>Dikarya</taxon>
        <taxon>Basidiomycota</taxon>
        <taxon>Ustilaginomycotina</taxon>
        <taxon>Exobasidiomycetes</taxon>
        <taxon>Tilletiales</taxon>
        <taxon>Tilletiaceae</taxon>
        <taxon>Tilletia</taxon>
    </lineage>
</organism>
<accession>A0AAN6G9L9</accession>
<feature type="compositionally biased region" description="Basic and acidic residues" evidence="1">
    <location>
        <begin position="663"/>
        <end position="676"/>
    </location>
</feature>
<evidence type="ECO:0000313" key="3">
    <source>
        <dbReference type="Proteomes" id="UP001176521"/>
    </source>
</evidence>
<proteinExistence type="predicted"/>